<feature type="transmembrane region" description="Helical" evidence="8">
    <location>
        <begin position="163"/>
        <end position="184"/>
    </location>
</feature>
<evidence type="ECO:0000256" key="2">
    <source>
        <dbReference type="ARBA" id="ARBA00022475"/>
    </source>
</evidence>
<evidence type="ECO:0000256" key="1">
    <source>
        <dbReference type="ARBA" id="ARBA00004651"/>
    </source>
</evidence>
<sequence length="373" mass="40518">MPKPNDHRAARRLMIMTATGFLVATLIVISRESGADFAQDYAAAWAWWHGMDPGTPTFLIFEACCPEDNVTGAYQTAHPPFATMIVLPFGLLPFKTARAIWLLIGSFSIVIAWRYAQVDHKMALATASMWVIGLSLGSLEPIVLLALAIALRMRSSRANVSAVLIGVTAAIKIYPGILLLALLIARRWKEGASGVLAALIATLVADRLVGGDALADWIAYIPWNIERYIASAGNASAVRLVSLVFPDIPTSLLSLGMILALLAPIAPYLYRYRSGDWRTLLPVMILGSPLVGPHYIACVGLAYSNRVAAYFLGIGGGISLLARIGLFPLSYETEAFIVAPMLAGLFILWLEAIRRMIVQHYPIARKKSTSDVR</sequence>
<dbReference type="OrthoDB" id="289549at2"/>
<evidence type="ECO:0000256" key="6">
    <source>
        <dbReference type="ARBA" id="ARBA00023136"/>
    </source>
</evidence>
<evidence type="ECO:0008006" key="11">
    <source>
        <dbReference type="Google" id="ProtNLM"/>
    </source>
</evidence>
<evidence type="ECO:0000256" key="4">
    <source>
        <dbReference type="ARBA" id="ARBA00022692"/>
    </source>
</evidence>
<gene>
    <name evidence="9" type="ordered locus">Rcas_0754</name>
</gene>
<dbReference type="KEGG" id="rca:Rcas_0754"/>
<evidence type="ECO:0000256" key="8">
    <source>
        <dbReference type="SAM" id="Phobius"/>
    </source>
</evidence>
<evidence type="ECO:0000256" key="3">
    <source>
        <dbReference type="ARBA" id="ARBA00022679"/>
    </source>
</evidence>
<keyword evidence="10" id="KW-1185">Reference proteome</keyword>
<dbReference type="EMBL" id="CP000804">
    <property type="protein sequence ID" value="ABU56875.1"/>
    <property type="molecule type" value="Genomic_DNA"/>
</dbReference>
<reference evidence="9 10" key="1">
    <citation type="submission" date="2007-08" db="EMBL/GenBank/DDBJ databases">
        <title>Complete sequence of Roseiflexus castenholzii DSM 13941.</title>
        <authorList>
            <consortium name="US DOE Joint Genome Institute"/>
            <person name="Copeland A."/>
            <person name="Lucas S."/>
            <person name="Lapidus A."/>
            <person name="Barry K."/>
            <person name="Glavina del Rio T."/>
            <person name="Dalin E."/>
            <person name="Tice H."/>
            <person name="Pitluck S."/>
            <person name="Thompson L.S."/>
            <person name="Brettin T."/>
            <person name="Bruce D."/>
            <person name="Detter J.C."/>
            <person name="Han C."/>
            <person name="Tapia R."/>
            <person name="Schmutz J."/>
            <person name="Larimer F."/>
            <person name="Land M."/>
            <person name="Hauser L."/>
            <person name="Kyrpides N."/>
            <person name="Mikhailova N."/>
            <person name="Bryant D.A."/>
            <person name="Hanada S."/>
            <person name="Tsukatani Y."/>
            <person name="Richardson P."/>
        </authorList>
    </citation>
    <scope>NUCLEOTIDE SEQUENCE [LARGE SCALE GENOMIC DNA]</scope>
    <source>
        <strain evidence="10">DSM 13941 / HLO8</strain>
    </source>
</reference>
<organism evidence="9 10">
    <name type="scientific">Roseiflexus castenholzii (strain DSM 13941 / HLO8)</name>
    <dbReference type="NCBI Taxonomy" id="383372"/>
    <lineage>
        <taxon>Bacteria</taxon>
        <taxon>Bacillati</taxon>
        <taxon>Chloroflexota</taxon>
        <taxon>Chloroflexia</taxon>
        <taxon>Chloroflexales</taxon>
        <taxon>Roseiflexineae</taxon>
        <taxon>Roseiflexaceae</taxon>
        <taxon>Roseiflexus</taxon>
    </lineage>
</organism>
<dbReference type="HOGENOM" id="CLU_723367_0_0_0"/>
<feature type="transmembrane region" description="Helical" evidence="8">
    <location>
        <begin position="335"/>
        <end position="353"/>
    </location>
</feature>
<dbReference type="Proteomes" id="UP000000263">
    <property type="component" value="Chromosome"/>
</dbReference>
<keyword evidence="6 8" id="KW-0472">Membrane</keyword>
<keyword evidence="4 8" id="KW-0812">Transmembrane</keyword>
<accession>A7NHC8</accession>
<comment type="subcellular location">
    <subcellularLocation>
        <location evidence="1">Cell membrane</location>
        <topology evidence="1">Multi-pass membrane protein</topology>
    </subcellularLocation>
</comment>
<dbReference type="Pfam" id="PF09594">
    <property type="entry name" value="GT87"/>
    <property type="match status" value="1"/>
</dbReference>
<dbReference type="GO" id="GO:0005886">
    <property type="term" value="C:plasma membrane"/>
    <property type="evidence" value="ECO:0007669"/>
    <property type="project" value="UniProtKB-SubCell"/>
</dbReference>
<protein>
    <recommendedName>
        <fullName evidence="11">DUF2029 domain-containing protein</fullName>
    </recommendedName>
</protein>
<feature type="transmembrane region" description="Helical" evidence="8">
    <location>
        <begin position="128"/>
        <end position="151"/>
    </location>
</feature>
<evidence type="ECO:0000313" key="9">
    <source>
        <dbReference type="EMBL" id="ABU56875.1"/>
    </source>
</evidence>
<keyword evidence="5 8" id="KW-1133">Transmembrane helix</keyword>
<feature type="transmembrane region" description="Helical" evidence="8">
    <location>
        <begin position="252"/>
        <end position="270"/>
    </location>
</feature>
<keyword evidence="3" id="KW-0808">Transferase</keyword>
<dbReference type="GO" id="GO:0016758">
    <property type="term" value="F:hexosyltransferase activity"/>
    <property type="evidence" value="ECO:0007669"/>
    <property type="project" value="InterPro"/>
</dbReference>
<keyword evidence="2" id="KW-1003">Cell membrane</keyword>
<feature type="transmembrane region" description="Helical" evidence="8">
    <location>
        <begin position="99"/>
        <end position="116"/>
    </location>
</feature>
<evidence type="ECO:0000256" key="7">
    <source>
        <dbReference type="ARBA" id="ARBA00024033"/>
    </source>
</evidence>
<dbReference type="InterPro" id="IPR018584">
    <property type="entry name" value="GT87"/>
</dbReference>
<dbReference type="STRING" id="383372.Rcas_0754"/>
<dbReference type="AlphaFoldDB" id="A7NHC8"/>
<comment type="similarity">
    <text evidence="7">Belongs to the glycosyltransferase 87 family.</text>
</comment>
<proteinExistence type="inferred from homology"/>
<name>A7NHC8_ROSCS</name>
<evidence type="ECO:0000256" key="5">
    <source>
        <dbReference type="ARBA" id="ARBA00022989"/>
    </source>
</evidence>
<feature type="transmembrane region" description="Helical" evidence="8">
    <location>
        <begin position="282"/>
        <end position="303"/>
    </location>
</feature>
<evidence type="ECO:0000313" key="10">
    <source>
        <dbReference type="Proteomes" id="UP000000263"/>
    </source>
</evidence>
<dbReference type="RefSeq" id="WP_012119305.1">
    <property type="nucleotide sequence ID" value="NC_009767.1"/>
</dbReference>
<feature type="transmembrane region" description="Helical" evidence="8">
    <location>
        <begin position="310"/>
        <end position="329"/>
    </location>
</feature>